<sequence length="292" mass="32152">MLNYLEMKLQHISRSSFYSFNPQTPCQLSDFVFAAIAKSHGYPNCLETGCNMVPPINDPFNVDGGGHSYGSLLKQVPARCTYQGETNELDSLTVAPPVYDINDCPPGPTQMLALNLFPGVRPMASMTPIPHLTPYFDYEDALRPDTMDRTSKMNRNQAIGITSNTVRLNFGWLELRAKDGWFLQGPFGNKLFLNNLSEPKPSSTVHVAAPKSWLAREGIATDPVWLGGARIQRVAQGSRKKVKSNEARTAEGTKSRRTAGMGADSATPIANRTYSFPRQFLSGEQFTKGGIT</sequence>
<dbReference type="AlphaFoldDB" id="A0AAD7NK12"/>
<proteinExistence type="predicted"/>
<evidence type="ECO:0000313" key="3">
    <source>
        <dbReference type="Proteomes" id="UP001215280"/>
    </source>
</evidence>
<dbReference type="Proteomes" id="UP001215280">
    <property type="component" value="Unassembled WGS sequence"/>
</dbReference>
<reference evidence="2" key="1">
    <citation type="submission" date="2023-03" db="EMBL/GenBank/DDBJ databases">
        <title>Massive genome expansion in bonnet fungi (Mycena s.s.) driven by repeated elements and novel gene families across ecological guilds.</title>
        <authorList>
            <consortium name="Lawrence Berkeley National Laboratory"/>
            <person name="Harder C.B."/>
            <person name="Miyauchi S."/>
            <person name="Viragh M."/>
            <person name="Kuo A."/>
            <person name="Thoen E."/>
            <person name="Andreopoulos B."/>
            <person name="Lu D."/>
            <person name="Skrede I."/>
            <person name="Drula E."/>
            <person name="Henrissat B."/>
            <person name="Morin E."/>
            <person name="Kohler A."/>
            <person name="Barry K."/>
            <person name="LaButti K."/>
            <person name="Morin E."/>
            <person name="Salamov A."/>
            <person name="Lipzen A."/>
            <person name="Mereny Z."/>
            <person name="Hegedus B."/>
            <person name="Baldrian P."/>
            <person name="Stursova M."/>
            <person name="Weitz H."/>
            <person name="Taylor A."/>
            <person name="Grigoriev I.V."/>
            <person name="Nagy L.G."/>
            <person name="Martin F."/>
            <person name="Kauserud H."/>
        </authorList>
    </citation>
    <scope>NUCLEOTIDE SEQUENCE</scope>
    <source>
        <strain evidence="2">CBHHK188m</strain>
    </source>
</reference>
<protein>
    <submittedName>
        <fullName evidence="2">Uncharacterized protein</fullName>
    </submittedName>
</protein>
<name>A0AAD7NK12_9AGAR</name>
<dbReference type="EMBL" id="JARJLG010000038">
    <property type="protein sequence ID" value="KAJ7764138.1"/>
    <property type="molecule type" value="Genomic_DNA"/>
</dbReference>
<comment type="caution">
    <text evidence="2">The sequence shown here is derived from an EMBL/GenBank/DDBJ whole genome shotgun (WGS) entry which is preliminary data.</text>
</comment>
<feature type="region of interest" description="Disordered" evidence="1">
    <location>
        <begin position="236"/>
        <end position="269"/>
    </location>
</feature>
<organism evidence="2 3">
    <name type="scientific">Mycena maculata</name>
    <dbReference type="NCBI Taxonomy" id="230809"/>
    <lineage>
        <taxon>Eukaryota</taxon>
        <taxon>Fungi</taxon>
        <taxon>Dikarya</taxon>
        <taxon>Basidiomycota</taxon>
        <taxon>Agaricomycotina</taxon>
        <taxon>Agaricomycetes</taxon>
        <taxon>Agaricomycetidae</taxon>
        <taxon>Agaricales</taxon>
        <taxon>Marasmiineae</taxon>
        <taxon>Mycenaceae</taxon>
        <taxon>Mycena</taxon>
    </lineage>
</organism>
<evidence type="ECO:0000313" key="2">
    <source>
        <dbReference type="EMBL" id="KAJ7764138.1"/>
    </source>
</evidence>
<accession>A0AAD7NK12</accession>
<gene>
    <name evidence="2" type="ORF">DFH07DRAFT_770543</name>
</gene>
<feature type="compositionally biased region" description="Basic and acidic residues" evidence="1">
    <location>
        <begin position="243"/>
        <end position="254"/>
    </location>
</feature>
<evidence type="ECO:0000256" key="1">
    <source>
        <dbReference type="SAM" id="MobiDB-lite"/>
    </source>
</evidence>
<keyword evidence="3" id="KW-1185">Reference proteome</keyword>